<keyword evidence="1" id="KW-1133">Transmembrane helix</keyword>
<feature type="transmembrane region" description="Helical" evidence="1">
    <location>
        <begin position="162"/>
        <end position="179"/>
    </location>
</feature>
<dbReference type="Proteomes" id="UP000787635">
    <property type="component" value="Unassembled WGS sequence"/>
</dbReference>
<keyword evidence="1" id="KW-0472">Membrane</keyword>
<keyword evidence="3" id="KW-1185">Reference proteome</keyword>
<protein>
    <submittedName>
        <fullName evidence="2">DUF4386 domain-containing protein</fullName>
    </submittedName>
</protein>
<dbReference type="RefSeq" id="WP_168031483.1">
    <property type="nucleotide sequence ID" value="NZ_JAAVNE010000020.1"/>
</dbReference>
<organism evidence="2 3">
    <name type="scientific">Falsiroseomonas selenitidurans</name>
    <dbReference type="NCBI Taxonomy" id="2716335"/>
    <lineage>
        <taxon>Bacteria</taxon>
        <taxon>Pseudomonadati</taxon>
        <taxon>Pseudomonadota</taxon>
        <taxon>Alphaproteobacteria</taxon>
        <taxon>Acetobacterales</taxon>
        <taxon>Roseomonadaceae</taxon>
        <taxon>Falsiroseomonas</taxon>
    </lineage>
</organism>
<dbReference type="EMBL" id="JAAVNE010000020">
    <property type="protein sequence ID" value="NKC31942.1"/>
    <property type="molecule type" value="Genomic_DNA"/>
</dbReference>
<proteinExistence type="predicted"/>
<feature type="transmembrane region" description="Helical" evidence="1">
    <location>
        <begin position="46"/>
        <end position="68"/>
    </location>
</feature>
<reference evidence="2 3" key="1">
    <citation type="submission" date="2020-03" db="EMBL/GenBank/DDBJ databases">
        <title>Roseomonas selenitidurans sp. nov. isolated from urban soil.</title>
        <authorList>
            <person name="Liu H."/>
        </authorList>
    </citation>
    <scope>NUCLEOTIDE SEQUENCE [LARGE SCALE GENOMIC DNA]</scope>
    <source>
        <strain evidence="2 3">BU-1</strain>
    </source>
</reference>
<evidence type="ECO:0000313" key="3">
    <source>
        <dbReference type="Proteomes" id="UP000787635"/>
    </source>
</evidence>
<evidence type="ECO:0000256" key="1">
    <source>
        <dbReference type="SAM" id="Phobius"/>
    </source>
</evidence>
<evidence type="ECO:0000313" key="2">
    <source>
        <dbReference type="EMBL" id="NKC31942.1"/>
    </source>
</evidence>
<feature type="transmembrane region" description="Helical" evidence="1">
    <location>
        <begin position="199"/>
        <end position="218"/>
    </location>
</feature>
<accession>A0ABX1E8V8</accession>
<feature type="transmembrane region" description="Helical" evidence="1">
    <location>
        <begin position="119"/>
        <end position="150"/>
    </location>
</feature>
<gene>
    <name evidence="2" type="ORF">HEQ75_13835</name>
</gene>
<sequence>MIPGLALILLVLVLNAAFTVLSVLFGYDDVLRLPPGEVMARFHAAGPALVVAWIAFAAGALAFAWIGPMAERRAGLSGQGWLAPAAALAMAAGLLRWVVAVPVLAAAHQAPGATEVTQVAMAAAYIALHQFAGAGVGEVLGQVLLCAWTLRLSLALAPRQPWLAAFGLLLLPLWLLGLSEPLAAGLPALPVVEAAPIAFMAWEAWLVAIGLAWIVAALRPASPATA</sequence>
<keyword evidence="1" id="KW-0812">Transmembrane</keyword>
<name>A0ABX1E8V8_9PROT</name>
<comment type="caution">
    <text evidence="2">The sequence shown here is derived from an EMBL/GenBank/DDBJ whole genome shotgun (WGS) entry which is preliminary data.</text>
</comment>
<feature type="transmembrane region" description="Helical" evidence="1">
    <location>
        <begin position="80"/>
        <end position="99"/>
    </location>
</feature>